<reference evidence="10" key="1">
    <citation type="submission" date="2021-06" db="EMBL/GenBank/DDBJ databases">
        <authorList>
            <person name="Criscuolo A."/>
        </authorList>
    </citation>
    <scope>NUCLEOTIDE SEQUENCE</scope>
    <source>
        <strain evidence="10">CIP111803</strain>
    </source>
</reference>
<evidence type="ECO:0000256" key="5">
    <source>
        <dbReference type="ARBA" id="ARBA00022970"/>
    </source>
</evidence>
<dbReference type="InterPro" id="IPR043429">
    <property type="entry name" value="ArtM/GltK/GlnP/TcyL/YhdX-like"/>
</dbReference>
<dbReference type="PANTHER" id="PTHR30614:SF0">
    <property type="entry name" value="L-CYSTINE TRANSPORT SYSTEM PERMEASE PROTEIN TCYL"/>
    <property type="match status" value="1"/>
</dbReference>
<keyword evidence="4 8" id="KW-0812">Transmembrane</keyword>
<comment type="similarity">
    <text evidence="8">Belongs to the binding-protein-dependent transport system permease family.</text>
</comment>
<dbReference type="GO" id="GO:0006865">
    <property type="term" value="P:amino acid transport"/>
    <property type="evidence" value="ECO:0007669"/>
    <property type="project" value="UniProtKB-KW"/>
</dbReference>
<comment type="caution">
    <text evidence="10">The sequence shown here is derived from an EMBL/GenBank/DDBJ whole genome shotgun (WGS) entry which is preliminary data.</text>
</comment>
<comment type="subcellular location">
    <subcellularLocation>
        <location evidence="1 8">Cell membrane</location>
        <topology evidence="1 8">Multi-pass membrane protein</topology>
    </subcellularLocation>
</comment>
<keyword evidence="11" id="KW-1185">Reference proteome</keyword>
<keyword evidence="3" id="KW-1003">Cell membrane</keyword>
<evidence type="ECO:0000256" key="3">
    <source>
        <dbReference type="ARBA" id="ARBA00022475"/>
    </source>
</evidence>
<feature type="domain" description="ABC transmembrane type-1" evidence="9">
    <location>
        <begin position="89"/>
        <end position="273"/>
    </location>
</feature>
<gene>
    <name evidence="10" type="ORF">LEUCIP111803_01563</name>
</gene>
<dbReference type="Proteomes" id="UP000693892">
    <property type="component" value="Unassembled WGS sequence"/>
</dbReference>
<dbReference type="EMBL" id="CAJVAP010000016">
    <property type="protein sequence ID" value="CAG7612425.1"/>
    <property type="molecule type" value="Genomic_DNA"/>
</dbReference>
<dbReference type="GO" id="GO:0022857">
    <property type="term" value="F:transmembrane transporter activity"/>
    <property type="evidence" value="ECO:0007669"/>
    <property type="project" value="InterPro"/>
</dbReference>
<organism evidence="10 11">
    <name type="scientific">Leucobacter soli</name>
    <dbReference type="NCBI Taxonomy" id="2812850"/>
    <lineage>
        <taxon>Bacteria</taxon>
        <taxon>Bacillati</taxon>
        <taxon>Actinomycetota</taxon>
        <taxon>Actinomycetes</taxon>
        <taxon>Micrococcales</taxon>
        <taxon>Microbacteriaceae</taxon>
        <taxon>Leucobacter</taxon>
    </lineage>
</organism>
<dbReference type="GO" id="GO:0043190">
    <property type="term" value="C:ATP-binding cassette (ABC) transporter complex"/>
    <property type="evidence" value="ECO:0007669"/>
    <property type="project" value="InterPro"/>
</dbReference>
<dbReference type="CDD" id="cd06261">
    <property type="entry name" value="TM_PBP2"/>
    <property type="match status" value="1"/>
</dbReference>
<dbReference type="NCBIfam" id="TIGR01726">
    <property type="entry name" value="HEQRo_perm_3TM"/>
    <property type="match status" value="1"/>
</dbReference>
<evidence type="ECO:0000256" key="7">
    <source>
        <dbReference type="ARBA" id="ARBA00023136"/>
    </source>
</evidence>
<keyword evidence="2 8" id="KW-0813">Transport</keyword>
<proteinExistence type="inferred from homology"/>
<evidence type="ECO:0000313" key="11">
    <source>
        <dbReference type="Proteomes" id="UP000693892"/>
    </source>
</evidence>
<dbReference type="PROSITE" id="PS50928">
    <property type="entry name" value="ABC_TM1"/>
    <property type="match status" value="1"/>
</dbReference>
<dbReference type="AlphaFoldDB" id="A0A916NVY7"/>
<dbReference type="RefSeq" id="WP_218115172.1">
    <property type="nucleotide sequence ID" value="NZ_CAJVAP010000016.1"/>
</dbReference>
<dbReference type="PANTHER" id="PTHR30614">
    <property type="entry name" value="MEMBRANE COMPONENT OF AMINO ACID ABC TRANSPORTER"/>
    <property type="match status" value="1"/>
</dbReference>
<evidence type="ECO:0000256" key="1">
    <source>
        <dbReference type="ARBA" id="ARBA00004651"/>
    </source>
</evidence>
<feature type="transmembrane region" description="Helical" evidence="8">
    <location>
        <begin position="154"/>
        <end position="175"/>
    </location>
</feature>
<feature type="transmembrane region" description="Helical" evidence="8">
    <location>
        <begin position="81"/>
        <end position="105"/>
    </location>
</feature>
<keyword evidence="7 8" id="KW-0472">Membrane</keyword>
<feature type="transmembrane region" description="Helical" evidence="8">
    <location>
        <begin position="252"/>
        <end position="270"/>
    </location>
</feature>
<dbReference type="Pfam" id="PF00528">
    <property type="entry name" value="BPD_transp_1"/>
    <property type="match status" value="1"/>
</dbReference>
<dbReference type="InterPro" id="IPR010065">
    <property type="entry name" value="AA_ABC_transptr_permease_3TM"/>
</dbReference>
<protein>
    <recommendedName>
        <fullName evidence="9">ABC transmembrane type-1 domain-containing protein</fullName>
    </recommendedName>
</protein>
<evidence type="ECO:0000256" key="6">
    <source>
        <dbReference type="ARBA" id="ARBA00022989"/>
    </source>
</evidence>
<accession>A0A916NVY7</accession>
<evidence type="ECO:0000313" key="10">
    <source>
        <dbReference type="EMBL" id="CAG7612425.1"/>
    </source>
</evidence>
<keyword evidence="5" id="KW-0029">Amino-acid transport</keyword>
<sequence length="290" mass="31379">MTDTGPRAARPFEPSEIELERRAYRRARGRRSVLISAVSTVVFAAVIWLVLVNSPGWARVRETFFDPQVAIASFPRVLEGLWLNVQVLVFATIGVAILSTLLAVARTLRGAVFTPLRLLAAGYTDLFRGIPVLLVLYLIGFGIPALGLTGRVPAQVWGTVALVLCYSAYVSEVLRAGMEAVHPSQRLAARSLGLSHAGTLRLIVMPQAVRKVTPALMNDFVSLMKDVGLISVLGAVDAVRAAQIEVATSFNFTPYVVAGLCFVILAWPFIRITDAVSARAQRREQVGGVV</sequence>
<name>A0A916NVY7_9MICO</name>
<evidence type="ECO:0000256" key="8">
    <source>
        <dbReference type="RuleBase" id="RU363032"/>
    </source>
</evidence>
<keyword evidence="6 8" id="KW-1133">Transmembrane helix</keyword>
<feature type="transmembrane region" description="Helical" evidence="8">
    <location>
        <begin position="126"/>
        <end position="148"/>
    </location>
</feature>
<dbReference type="InterPro" id="IPR000515">
    <property type="entry name" value="MetI-like"/>
</dbReference>
<evidence type="ECO:0000256" key="4">
    <source>
        <dbReference type="ARBA" id="ARBA00022692"/>
    </source>
</evidence>
<evidence type="ECO:0000259" key="9">
    <source>
        <dbReference type="PROSITE" id="PS50928"/>
    </source>
</evidence>
<feature type="transmembrane region" description="Helical" evidence="8">
    <location>
        <begin position="32"/>
        <end position="51"/>
    </location>
</feature>
<evidence type="ECO:0000256" key="2">
    <source>
        <dbReference type="ARBA" id="ARBA00022448"/>
    </source>
</evidence>